<sequence length="217" mass="23983">MKKIYDYVFFDLDGTLTDSGPGILNGFAYAIKEMGGEVPDREFLKRFVGPPLKHSFGAILGYSPEDTDKAIKIYRDYYHNKGGLLENTVYPGIEDLLADLTNAGKKLVVATSKNAFGTNKVLEHFGLIKYFDFVATSDDELRPEKIDVIRYALKECSVTDLSTVVMVGDRENDILAAKELGMDSIGVLYGYGDEKELTDAGAVYLAKKPEDVKALIV</sequence>
<dbReference type="InterPro" id="IPR006439">
    <property type="entry name" value="HAD-SF_hydro_IA"/>
</dbReference>
<dbReference type="GO" id="GO:0016787">
    <property type="term" value="F:hydrolase activity"/>
    <property type="evidence" value="ECO:0007669"/>
    <property type="project" value="UniProtKB-KW"/>
</dbReference>
<reference evidence="2" key="1">
    <citation type="submission" date="2016-10" db="EMBL/GenBank/DDBJ databases">
        <title>The complete genome sequence of the rumen bacterium Butyrivibrio hungatei MB2003.</title>
        <authorList>
            <person name="Palevich N."/>
            <person name="Kelly W.J."/>
            <person name="Leahy S.C."/>
            <person name="Altermann E."/>
            <person name="Rakonjac J."/>
            <person name="Attwood G.T."/>
        </authorList>
    </citation>
    <scope>NUCLEOTIDE SEQUENCE [LARGE SCALE GENOMIC DNA]</scope>
    <source>
        <strain evidence="2">MB2003</strain>
    </source>
</reference>
<dbReference type="RefSeq" id="WP_071176486.1">
    <property type="nucleotide sequence ID" value="NZ_CP017831.1"/>
</dbReference>
<evidence type="ECO:0000313" key="2">
    <source>
        <dbReference type="Proteomes" id="UP000179284"/>
    </source>
</evidence>
<dbReference type="OrthoDB" id="9792518at2"/>
<dbReference type="InterPro" id="IPR023214">
    <property type="entry name" value="HAD_sf"/>
</dbReference>
<protein>
    <submittedName>
        <fullName evidence="1">HAD family hydrolase</fullName>
    </submittedName>
</protein>
<dbReference type="PANTHER" id="PTHR43434:SF20">
    <property type="entry name" value="5'-NUCLEOTIDASE"/>
    <property type="match status" value="1"/>
</dbReference>
<gene>
    <name evidence="1" type="ORF">bhn_I1791</name>
</gene>
<accession>A0A1D9P3B1</accession>
<dbReference type="NCBIfam" id="TIGR01549">
    <property type="entry name" value="HAD-SF-IA-v1"/>
    <property type="match status" value="1"/>
</dbReference>
<dbReference type="SFLD" id="SFLDG01129">
    <property type="entry name" value="C1.5:_HAD__Beta-PGM__Phosphata"/>
    <property type="match status" value="1"/>
</dbReference>
<dbReference type="GO" id="GO:0004713">
    <property type="term" value="F:protein tyrosine kinase activity"/>
    <property type="evidence" value="ECO:0007669"/>
    <property type="project" value="TreeGrafter"/>
</dbReference>
<dbReference type="InterPro" id="IPR041492">
    <property type="entry name" value="HAD_2"/>
</dbReference>
<evidence type="ECO:0000313" key="1">
    <source>
        <dbReference type="EMBL" id="AOZ96824.1"/>
    </source>
</evidence>
<dbReference type="Gene3D" id="3.40.50.1000">
    <property type="entry name" value="HAD superfamily/HAD-like"/>
    <property type="match status" value="1"/>
</dbReference>
<keyword evidence="2" id="KW-1185">Reference proteome</keyword>
<dbReference type="Gene3D" id="1.10.150.240">
    <property type="entry name" value="Putative phosphatase, domain 2"/>
    <property type="match status" value="1"/>
</dbReference>
<dbReference type="EMBL" id="CP017831">
    <property type="protein sequence ID" value="AOZ96824.1"/>
    <property type="molecule type" value="Genomic_DNA"/>
</dbReference>
<dbReference type="SUPFAM" id="SSF56784">
    <property type="entry name" value="HAD-like"/>
    <property type="match status" value="1"/>
</dbReference>
<dbReference type="KEGG" id="bhu:bhn_I1791"/>
<dbReference type="SFLD" id="SFLDG01135">
    <property type="entry name" value="C1.5.6:_HAD__Beta-PGM__Phospha"/>
    <property type="match status" value="1"/>
</dbReference>
<dbReference type="PANTHER" id="PTHR43434">
    <property type="entry name" value="PHOSPHOGLYCOLATE PHOSPHATASE"/>
    <property type="match status" value="1"/>
</dbReference>
<dbReference type="Pfam" id="PF13419">
    <property type="entry name" value="HAD_2"/>
    <property type="match status" value="1"/>
</dbReference>
<dbReference type="InterPro" id="IPR036412">
    <property type="entry name" value="HAD-like_sf"/>
</dbReference>
<proteinExistence type="predicted"/>
<dbReference type="Proteomes" id="UP000179284">
    <property type="component" value="Chromosome I"/>
</dbReference>
<name>A0A1D9P3B1_9FIRM</name>
<keyword evidence="1" id="KW-0378">Hydrolase</keyword>
<dbReference type="AlphaFoldDB" id="A0A1D9P3B1"/>
<dbReference type="SFLD" id="SFLDS00003">
    <property type="entry name" value="Haloacid_Dehalogenase"/>
    <property type="match status" value="1"/>
</dbReference>
<dbReference type="InterPro" id="IPR023198">
    <property type="entry name" value="PGP-like_dom2"/>
</dbReference>
<dbReference type="GO" id="GO:0005829">
    <property type="term" value="C:cytosol"/>
    <property type="evidence" value="ECO:0007669"/>
    <property type="project" value="TreeGrafter"/>
</dbReference>
<dbReference type="InterPro" id="IPR050155">
    <property type="entry name" value="HAD-like_hydrolase_sf"/>
</dbReference>
<organism evidence="1 2">
    <name type="scientific">Butyrivibrio hungatei</name>
    <dbReference type="NCBI Taxonomy" id="185008"/>
    <lineage>
        <taxon>Bacteria</taxon>
        <taxon>Bacillati</taxon>
        <taxon>Bacillota</taxon>
        <taxon>Clostridia</taxon>
        <taxon>Lachnospirales</taxon>
        <taxon>Lachnospiraceae</taxon>
        <taxon>Butyrivibrio</taxon>
    </lineage>
</organism>